<dbReference type="SUPFAM" id="SSF81324">
    <property type="entry name" value="Voltage-gated potassium channels"/>
    <property type="match status" value="1"/>
</dbReference>
<reference evidence="3 4" key="1">
    <citation type="submission" date="2012-11" db="EMBL/GenBank/DDBJ databases">
        <title>FINISHED of Natronococcus occultus SP4, DSM 3396.</title>
        <authorList>
            <consortium name="DOE Joint Genome Institute"/>
            <person name="Eisen J."/>
            <person name="Huntemann M."/>
            <person name="Wei C.-L."/>
            <person name="Han J."/>
            <person name="Detter J.C."/>
            <person name="Han C."/>
            <person name="Tapia R."/>
            <person name="Chen A."/>
            <person name="Kyrpides N."/>
            <person name="Mavromatis K."/>
            <person name="Markowitz V."/>
            <person name="Szeto E."/>
            <person name="Ivanova N."/>
            <person name="Mikhailova N."/>
            <person name="Ovchinnikova G."/>
            <person name="Pagani I."/>
            <person name="Pati A."/>
            <person name="Goodwin L."/>
            <person name="Nordberg H.P."/>
            <person name="Cantor M.N."/>
            <person name="Hua S.X."/>
            <person name="Woyke T."/>
            <person name="Eisen J."/>
            <person name="Klenk H.-P."/>
            <person name="Klenk H.-P."/>
        </authorList>
    </citation>
    <scope>NUCLEOTIDE SEQUENCE [LARGE SCALE GENOMIC DNA]</scope>
    <source>
        <strain evidence="3 4">SP4</strain>
    </source>
</reference>
<feature type="transmembrane region" description="Helical" evidence="1">
    <location>
        <begin position="558"/>
        <end position="577"/>
    </location>
</feature>
<dbReference type="eggNOG" id="arCOG03127">
    <property type="taxonomic scope" value="Archaea"/>
</dbReference>
<proteinExistence type="predicted"/>
<name>L0JXR4_9EURY</name>
<keyword evidence="1" id="KW-0472">Membrane</keyword>
<keyword evidence="1" id="KW-0812">Transmembrane</keyword>
<dbReference type="eggNOG" id="arCOG03128">
    <property type="taxonomic scope" value="Archaea"/>
</dbReference>
<feature type="transmembrane region" description="Helical" evidence="1">
    <location>
        <begin position="526"/>
        <end position="546"/>
    </location>
</feature>
<dbReference type="KEGG" id="nou:Natoc_1274"/>
<dbReference type="EMBL" id="CP003929">
    <property type="protein sequence ID" value="AGB37100.1"/>
    <property type="molecule type" value="Genomic_DNA"/>
</dbReference>
<dbReference type="STRING" id="694430.Natoc_1274"/>
<dbReference type="Gene3D" id="2.160.20.80">
    <property type="entry name" value="E3 ubiquitin-protein ligase SopA"/>
    <property type="match status" value="1"/>
</dbReference>
<dbReference type="Proteomes" id="UP000010878">
    <property type="component" value="Chromosome"/>
</dbReference>
<accession>L0JXR4</accession>
<evidence type="ECO:0000313" key="3">
    <source>
        <dbReference type="EMBL" id="AGB37100.1"/>
    </source>
</evidence>
<gene>
    <name evidence="3" type="ORF">Natoc_1274</name>
</gene>
<keyword evidence="4" id="KW-1185">Reference proteome</keyword>
<keyword evidence="1" id="KW-1133">Transmembrane helix</keyword>
<protein>
    <submittedName>
        <fullName evidence="3">Putative low-complexity protein</fullName>
    </submittedName>
</protein>
<dbReference type="Gene3D" id="1.10.287.70">
    <property type="match status" value="1"/>
</dbReference>
<dbReference type="InterPro" id="IPR001646">
    <property type="entry name" value="5peptide_repeat"/>
</dbReference>
<dbReference type="HOGENOM" id="CLU_466629_0_0_2"/>
<dbReference type="SUPFAM" id="SSF141571">
    <property type="entry name" value="Pentapeptide repeat-like"/>
    <property type="match status" value="1"/>
</dbReference>
<evidence type="ECO:0000259" key="2">
    <source>
        <dbReference type="Pfam" id="PF07885"/>
    </source>
</evidence>
<evidence type="ECO:0000256" key="1">
    <source>
        <dbReference type="SAM" id="Phobius"/>
    </source>
</evidence>
<dbReference type="AlphaFoldDB" id="L0JXR4"/>
<organism evidence="3 4">
    <name type="scientific">Natronococcus occultus SP4</name>
    <dbReference type="NCBI Taxonomy" id="694430"/>
    <lineage>
        <taxon>Archaea</taxon>
        <taxon>Methanobacteriati</taxon>
        <taxon>Methanobacteriota</taxon>
        <taxon>Stenosarchaea group</taxon>
        <taxon>Halobacteria</taxon>
        <taxon>Halobacteriales</taxon>
        <taxon>Natrialbaceae</taxon>
        <taxon>Natronococcus</taxon>
    </lineage>
</organism>
<dbReference type="Pfam" id="PF07885">
    <property type="entry name" value="Ion_trans_2"/>
    <property type="match status" value="1"/>
</dbReference>
<dbReference type="InterPro" id="IPR013099">
    <property type="entry name" value="K_chnl_dom"/>
</dbReference>
<dbReference type="Pfam" id="PF00805">
    <property type="entry name" value="Pentapeptide"/>
    <property type="match status" value="1"/>
</dbReference>
<sequence>MDSDTCEYVTEITKQGNWHGTHPPKFPKWRCPHQPLGLDAEKQYCVFHIDPDKLPDEVDELKALRQALNDAGNSPRDDRPEHRGQFVGAKFGAIHLFGFPIEATEDYDIRFDHARFHGENADLRFVGTKFATSGQYPVSFYGAKFITEGDCDILFDGANFITKGDGDVLFEDAEFITEGDGDVRFKDVEFATEGNGDVRFKDAEFITRGDGDVRFEDAEFDGNTFFEDVDFDATSRFVVSQIERTAMLSFEGADFYEPFFFNVSNDIQDICGDLDFSYATFHDEVDFRSDDDRSTSHSSPAGQCPTFSFNSADSVDFSNTKFIKSVDFSDANFPADTTFDGARLSGANFVEADLSGASLERAQLNRAELLGTKLVGAKLYGALLGNARIDRETRIWPEAQSLRRISGFGKSPVDGGVWRRLRAGWRGGRVPYCCYDPRYWGPSGTACDSERDMQERLEKAAEMYGTVETVARDNSLPRLASECFLGRKDVQLRQYWLKDDDEERQWLMTIQSFIPSLVARYGESPWRVLGTGTFIVLVCGLAYWAFELIERTGETGGSATLLESIYFSSLTFTTLGYGDFRPVNRAGQFLAVAETAMGVILLAILVFVFGRRATR</sequence>
<feature type="transmembrane region" description="Helical" evidence="1">
    <location>
        <begin position="589"/>
        <end position="609"/>
    </location>
</feature>
<feature type="domain" description="Potassium channel" evidence="2">
    <location>
        <begin position="536"/>
        <end position="614"/>
    </location>
</feature>
<evidence type="ECO:0000313" key="4">
    <source>
        <dbReference type="Proteomes" id="UP000010878"/>
    </source>
</evidence>